<evidence type="ECO:0000313" key="2">
    <source>
        <dbReference type="EMBL" id="KAL0271373.1"/>
    </source>
</evidence>
<dbReference type="SMART" id="SM00952">
    <property type="entry name" value="RAP"/>
    <property type="match status" value="1"/>
</dbReference>
<accession>A0AAW2HNE4</accession>
<gene>
    <name evidence="2" type="ORF">PYX00_008480</name>
</gene>
<reference evidence="2" key="1">
    <citation type="journal article" date="2024" name="Gigascience">
        <title>Chromosome-level genome of the poultry shaft louse Menopon gallinae provides insight into the host-switching and adaptive evolution of parasitic lice.</title>
        <authorList>
            <person name="Xu Y."/>
            <person name="Ma L."/>
            <person name="Liu S."/>
            <person name="Liang Y."/>
            <person name="Liu Q."/>
            <person name="He Z."/>
            <person name="Tian L."/>
            <person name="Duan Y."/>
            <person name="Cai W."/>
            <person name="Li H."/>
            <person name="Song F."/>
        </authorList>
    </citation>
    <scope>NUCLEOTIDE SEQUENCE</scope>
    <source>
        <strain evidence="2">Cailab_2023a</strain>
    </source>
</reference>
<sequence>MKTAVQFTIAKDMINRSLNLSWNGGGPLRVKLVSQNLSFQFRPLSRNEGQWNMRTVKSLTEDRDLRIRRWSSIYTKPEKTINVSLRNLEFEYDNDVSHIHKPNAENSRVTACVKDMVSMIKSNVRDNARINDICFVLMGTNLNMDVKHASQLIYCMSKLNIHNEALLLKLSKIIRNTISDVYKPHPIISGITKSFANLHLRDTETLDAIINWHRSEENPSSVADTITMLAILNYYPKHAEFLHKIAYSCDLLDLTSTMSYLNLAWSLTLLNQIKPSMIKLVLSEEFRLQVDSTISPVLRYSVYSKIFNIYAYSKIYKIDINQENSGFQPKKSSWVLNRSKQMRRANILVKSLLDTLCHLLPVSTYSLMVETDAGILIDALCFFDKQCNPITEKQFLKEDNGIRLAIIILDYKDFCLPKKNILTGLAEFRKQYLEKSGYKVLFLEYTQISTGDPLRKRTEFLLNKIKTVLPKFPLKNENKTK</sequence>
<dbReference type="InterPro" id="IPR013584">
    <property type="entry name" value="RAP"/>
</dbReference>
<dbReference type="GO" id="GO:0044528">
    <property type="term" value="P:regulation of mitochondrial mRNA stability"/>
    <property type="evidence" value="ECO:0007669"/>
    <property type="project" value="InterPro"/>
</dbReference>
<comment type="caution">
    <text evidence="2">The sequence shown here is derived from an EMBL/GenBank/DDBJ whole genome shotgun (WGS) entry which is preliminary data.</text>
</comment>
<organism evidence="2">
    <name type="scientific">Menopon gallinae</name>
    <name type="common">poultry shaft louse</name>
    <dbReference type="NCBI Taxonomy" id="328185"/>
    <lineage>
        <taxon>Eukaryota</taxon>
        <taxon>Metazoa</taxon>
        <taxon>Ecdysozoa</taxon>
        <taxon>Arthropoda</taxon>
        <taxon>Hexapoda</taxon>
        <taxon>Insecta</taxon>
        <taxon>Pterygota</taxon>
        <taxon>Neoptera</taxon>
        <taxon>Paraneoptera</taxon>
        <taxon>Psocodea</taxon>
        <taxon>Troctomorpha</taxon>
        <taxon>Phthiraptera</taxon>
        <taxon>Amblycera</taxon>
        <taxon>Menoponidae</taxon>
        <taxon>Menopon</taxon>
    </lineage>
</organism>
<dbReference type="EMBL" id="JARGDH010000004">
    <property type="protein sequence ID" value="KAL0271374.1"/>
    <property type="molecule type" value="Genomic_DNA"/>
</dbReference>
<proteinExistence type="predicted"/>
<protein>
    <recommendedName>
        <fullName evidence="1">RAP domain-containing protein</fullName>
    </recommendedName>
</protein>
<dbReference type="EMBL" id="JARGDH010000004">
    <property type="protein sequence ID" value="KAL0271373.1"/>
    <property type="molecule type" value="Genomic_DNA"/>
</dbReference>
<name>A0AAW2HNE4_9NEOP</name>
<dbReference type="Pfam" id="PF06743">
    <property type="entry name" value="FAST_1"/>
    <property type="match status" value="1"/>
</dbReference>
<dbReference type="AlphaFoldDB" id="A0AAW2HNE4"/>
<feature type="domain" description="RAP" evidence="1">
    <location>
        <begin position="406"/>
        <end position="464"/>
    </location>
</feature>
<evidence type="ECO:0000259" key="1">
    <source>
        <dbReference type="SMART" id="SM00952"/>
    </source>
</evidence>
<dbReference type="InterPro" id="IPR010622">
    <property type="entry name" value="FAST_Leu-rich"/>
</dbReference>